<proteinExistence type="predicted"/>
<name>A0ACB9ZN74_CATRO</name>
<comment type="caution">
    <text evidence="1">The sequence shown here is derived from an EMBL/GenBank/DDBJ whole genome shotgun (WGS) entry which is preliminary data.</text>
</comment>
<keyword evidence="2" id="KW-1185">Reference proteome</keyword>
<evidence type="ECO:0000313" key="2">
    <source>
        <dbReference type="Proteomes" id="UP001060085"/>
    </source>
</evidence>
<organism evidence="1 2">
    <name type="scientific">Catharanthus roseus</name>
    <name type="common">Madagascar periwinkle</name>
    <name type="synonym">Vinca rosea</name>
    <dbReference type="NCBI Taxonomy" id="4058"/>
    <lineage>
        <taxon>Eukaryota</taxon>
        <taxon>Viridiplantae</taxon>
        <taxon>Streptophyta</taxon>
        <taxon>Embryophyta</taxon>
        <taxon>Tracheophyta</taxon>
        <taxon>Spermatophyta</taxon>
        <taxon>Magnoliopsida</taxon>
        <taxon>eudicotyledons</taxon>
        <taxon>Gunneridae</taxon>
        <taxon>Pentapetalae</taxon>
        <taxon>asterids</taxon>
        <taxon>lamiids</taxon>
        <taxon>Gentianales</taxon>
        <taxon>Apocynaceae</taxon>
        <taxon>Rauvolfioideae</taxon>
        <taxon>Vinceae</taxon>
        <taxon>Catharanthinae</taxon>
        <taxon>Catharanthus</taxon>
    </lineage>
</organism>
<dbReference type="Proteomes" id="UP001060085">
    <property type="component" value="Linkage Group LG08"/>
</dbReference>
<reference evidence="2" key="1">
    <citation type="journal article" date="2023" name="Nat. Plants">
        <title>Single-cell RNA sequencing provides a high-resolution roadmap for understanding the multicellular compartmentation of specialized metabolism.</title>
        <authorList>
            <person name="Sun S."/>
            <person name="Shen X."/>
            <person name="Li Y."/>
            <person name="Li Y."/>
            <person name="Wang S."/>
            <person name="Li R."/>
            <person name="Zhang H."/>
            <person name="Shen G."/>
            <person name="Guo B."/>
            <person name="Wei J."/>
            <person name="Xu J."/>
            <person name="St-Pierre B."/>
            <person name="Chen S."/>
            <person name="Sun C."/>
        </authorList>
    </citation>
    <scope>NUCLEOTIDE SEQUENCE [LARGE SCALE GENOMIC DNA]</scope>
</reference>
<dbReference type="EMBL" id="CM044708">
    <property type="protein sequence ID" value="KAI5649055.1"/>
    <property type="molecule type" value="Genomic_DNA"/>
</dbReference>
<accession>A0ACB9ZN74</accession>
<protein>
    <submittedName>
        <fullName evidence="1">Uncharacterized protein</fullName>
    </submittedName>
</protein>
<sequence>MYNPGWRNHPNFSWVGQGQQRTQNPPGFQNRGAPLPLPYEAGLQSQPPLAKANLEELMVKFMSVTDNIMNTIEAAQRNQETSIRNLEKQIGQLVKLHVNAISVTVEEENSVKEEGVISPKESCTEEERRSSGKSDEEKVDTTEEFGKKKSTSTPYKSKVHKYGRHLKDMITKKDKLQEASIHSVCEFAGNAPRKGKERPKDTEKGGRLSSNFKARLLKWVLVQYMKEAMPKKYPNDRVRGGTFSS</sequence>
<gene>
    <name evidence="1" type="ORF">M9H77_35060</name>
</gene>
<evidence type="ECO:0000313" key="1">
    <source>
        <dbReference type="EMBL" id="KAI5649055.1"/>
    </source>
</evidence>